<dbReference type="Proteomes" id="UP000199564">
    <property type="component" value="Unassembled WGS sequence"/>
</dbReference>
<organism evidence="5 6">
    <name type="scientific">Algoriphagus ornithinivorans</name>
    <dbReference type="NCBI Taxonomy" id="226506"/>
    <lineage>
        <taxon>Bacteria</taxon>
        <taxon>Pseudomonadati</taxon>
        <taxon>Bacteroidota</taxon>
        <taxon>Cytophagia</taxon>
        <taxon>Cytophagales</taxon>
        <taxon>Cyclobacteriaceae</taxon>
        <taxon>Algoriphagus</taxon>
    </lineage>
</organism>
<keyword evidence="6" id="KW-1185">Reference proteome</keyword>
<dbReference type="Gene3D" id="2.130.10.10">
    <property type="entry name" value="YVTN repeat-like/Quinoprotein amine dehydrogenase"/>
    <property type="match status" value="2"/>
</dbReference>
<dbReference type="SUPFAM" id="SSF63829">
    <property type="entry name" value="Calcium-dependent phosphotriesterase"/>
    <property type="match status" value="1"/>
</dbReference>
<keyword evidence="1" id="KW-0597">Phosphoprotein</keyword>
<reference evidence="6" key="1">
    <citation type="submission" date="2016-10" db="EMBL/GenBank/DDBJ databases">
        <authorList>
            <person name="Varghese N."/>
            <person name="Submissions S."/>
        </authorList>
    </citation>
    <scope>NUCLEOTIDE SEQUENCE [LARGE SCALE GENOMIC DNA]</scope>
    <source>
        <strain evidence="6">DSM 15282</strain>
    </source>
</reference>
<keyword evidence="3" id="KW-1133">Transmembrane helix</keyword>
<dbReference type="InterPro" id="IPR013783">
    <property type="entry name" value="Ig-like_fold"/>
</dbReference>
<feature type="coiled-coil region" evidence="2">
    <location>
        <begin position="771"/>
        <end position="812"/>
    </location>
</feature>
<dbReference type="Gene3D" id="2.60.40.10">
    <property type="entry name" value="Immunoglobulins"/>
    <property type="match status" value="1"/>
</dbReference>
<dbReference type="GO" id="GO:0000155">
    <property type="term" value="F:phosphorelay sensor kinase activity"/>
    <property type="evidence" value="ECO:0007669"/>
    <property type="project" value="InterPro"/>
</dbReference>
<sequence>MLCLISLLVGSQKLSAQAPLFPKNSNYIVENWDNSNGLPQNAVFAMEKDNHGYFWVATEEGLTRIDGYSAKVFDQENYPLMQEQTYYTFYKSKAGIWATGDRSIALLEKNIRKIIDCTGITNDTWIRAVTEIDGGKLLIGTDAGDIHQWENGTFTELEIWKHEFPMEIYSFFQIDSYKLLVGTTRGLYELNLKANTKKLISADSLGVYKIFGTSKEIYIFSPEEGIFQMNKGYEMEKIVPISQIKDINLSSLIVDSDKRIWAGSLQQGLMMINQGQVTRFSYPELKNYTVRKIIKEDNNLFLGTLGKGLLIIKPASVNQPNHEELRNKNVKAIYQSEDSSIWIGTKANGLHQIDGSKVKIWTQKDGLIQDNNTSLASRNGKLYYSSTSGISVIDIQRGKIIEQITEEDGLRSNYVHALFRDSNNRLWILTRKGGIHYLDENDKPQKIKLPEKFDATRFVSALELKNGQLLIGSMNEGILRLEDTVFVDNKRLPLAPGEDVIYSMYEDAENDLWFGTHGGLVLLKGDQIKILGKINGLKSKTVYSITDDGKRGIWISNNFGVQYFSYSEIKKFKESENENVLISSTLYDERLGLPNSETNGLIFPAAIQDYSGKIWIPTVEGVGIINPQTISNSPNDSISFYWDELRIGEEKSDIQGPIRIPEGVRMFQISFNLIDFENPAQYSLFYRIDNENDNWLPIKNQRQLFFNGLKPGDYTLEIKVLRYGEEDKVYSLPIKVSALFFETLTFKIIIGIVAILLLYFILQSYFNKKLKKDLEEKVIQRTSDLSQANEKLKEALEEIENQNIIMKQLTWNHSHLLRAPLTRAMGINHLLINYSKYEGIEKSKEELEKELLESLKQVDEIIKDTHTKSENLTK</sequence>
<dbReference type="InterPro" id="IPR015943">
    <property type="entry name" value="WD40/YVTN_repeat-like_dom_sf"/>
</dbReference>
<dbReference type="InterPro" id="IPR011110">
    <property type="entry name" value="Reg_prop"/>
</dbReference>
<evidence type="ECO:0000256" key="1">
    <source>
        <dbReference type="ARBA" id="ARBA00022553"/>
    </source>
</evidence>
<accession>A0A1I5J4Z8</accession>
<protein>
    <submittedName>
        <fullName evidence="5">Ligand-binding sensor domain-containing protein</fullName>
    </submittedName>
</protein>
<gene>
    <name evidence="5" type="ORF">SAMN04488519_11172</name>
</gene>
<keyword evidence="2" id="KW-0175">Coiled coil</keyword>
<dbReference type="InterPro" id="IPR011123">
    <property type="entry name" value="Y_Y_Y"/>
</dbReference>
<dbReference type="SUPFAM" id="SSF50969">
    <property type="entry name" value="YVTN repeat-like/Quinoprotein amine dehydrogenase"/>
    <property type="match status" value="1"/>
</dbReference>
<evidence type="ECO:0000313" key="5">
    <source>
        <dbReference type="EMBL" id="SFO67719.1"/>
    </source>
</evidence>
<dbReference type="RefSeq" id="WP_091655327.1">
    <property type="nucleotide sequence ID" value="NZ_FOVW01000011.1"/>
</dbReference>
<dbReference type="AlphaFoldDB" id="A0A1I5J4Z8"/>
<evidence type="ECO:0000256" key="2">
    <source>
        <dbReference type="SAM" id="Coils"/>
    </source>
</evidence>
<feature type="coiled-coil region" evidence="2">
    <location>
        <begin position="837"/>
        <end position="864"/>
    </location>
</feature>
<evidence type="ECO:0000259" key="4">
    <source>
        <dbReference type="Pfam" id="PF07495"/>
    </source>
</evidence>
<dbReference type="Pfam" id="PF07495">
    <property type="entry name" value="Y_Y_Y"/>
    <property type="match status" value="1"/>
</dbReference>
<dbReference type="SUPFAM" id="SSF47384">
    <property type="entry name" value="Homodimeric domain of signal transducing histidine kinase"/>
    <property type="match status" value="1"/>
</dbReference>
<dbReference type="STRING" id="226506.SAMN04488519_11172"/>
<dbReference type="PANTHER" id="PTHR43547:SF2">
    <property type="entry name" value="HYBRID SIGNAL TRANSDUCTION HISTIDINE KINASE C"/>
    <property type="match status" value="1"/>
</dbReference>
<name>A0A1I5J4Z8_9BACT</name>
<evidence type="ECO:0000313" key="6">
    <source>
        <dbReference type="Proteomes" id="UP000199564"/>
    </source>
</evidence>
<proteinExistence type="predicted"/>
<dbReference type="EMBL" id="FOVW01000011">
    <property type="protein sequence ID" value="SFO67719.1"/>
    <property type="molecule type" value="Genomic_DNA"/>
</dbReference>
<keyword evidence="3" id="KW-0472">Membrane</keyword>
<feature type="transmembrane region" description="Helical" evidence="3">
    <location>
        <begin position="738"/>
        <end position="762"/>
    </location>
</feature>
<dbReference type="Pfam" id="PF07494">
    <property type="entry name" value="Reg_prop"/>
    <property type="match status" value="3"/>
</dbReference>
<dbReference type="InterPro" id="IPR011044">
    <property type="entry name" value="Quino_amine_DH_bsu"/>
</dbReference>
<evidence type="ECO:0000256" key="3">
    <source>
        <dbReference type="SAM" id="Phobius"/>
    </source>
</evidence>
<dbReference type="PANTHER" id="PTHR43547">
    <property type="entry name" value="TWO-COMPONENT HISTIDINE KINASE"/>
    <property type="match status" value="1"/>
</dbReference>
<feature type="domain" description="Two component regulator three Y" evidence="4">
    <location>
        <begin position="676"/>
        <end position="736"/>
    </location>
</feature>
<dbReference type="InterPro" id="IPR036097">
    <property type="entry name" value="HisK_dim/P_sf"/>
</dbReference>
<keyword evidence="3" id="KW-0812">Transmembrane</keyword>